<evidence type="ECO:0000259" key="1">
    <source>
        <dbReference type="Pfam" id="PF14534"/>
    </source>
</evidence>
<name>A0A512AZE2_9BACT</name>
<dbReference type="Pfam" id="PF14534">
    <property type="entry name" value="DUF4440"/>
    <property type="match status" value="1"/>
</dbReference>
<dbReference type="SUPFAM" id="SSF54427">
    <property type="entry name" value="NTF2-like"/>
    <property type="match status" value="1"/>
</dbReference>
<dbReference type="AlphaFoldDB" id="A0A512AZE2"/>
<accession>A0A512AZE2</accession>
<evidence type="ECO:0000313" key="3">
    <source>
        <dbReference type="Proteomes" id="UP000321532"/>
    </source>
</evidence>
<evidence type="ECO:0000313" key="2">
    <source>
        <dbReference type="EMBL" id="GEO05085.1"/>
    </source>
</evidence>
<dbReference type="EMBL" id="BJYS01000020">
    <property type="protein sequence ID" value="GEO05085.1"/>
    <property type="molecule type" value="Genomic_DNA"/>
</dbReference>
<keyword evidence="3" id="KW-1185">Reference proteome</keyword>
<dbReference type="Gene3D" id="3.10.450.50">
    <property type="match status" value="1"/>
</dbReference>
<sequence length="141" mass="16075">MLLFSYPVAFGQGNNALKQKIEKLDLAHAEAIYKGDAIALDKLMDQEVTVNHPTNKIVNEKAELLRLIKSGVIRYTSFKRYPEKFLFFKDMVIVMGSEEVTPAKGAPNAGKKLKRRYTNVWMNKNDSWKLTVRHANNVCSD</sequence>
<reference evidence="2 3" key="1">
    <citation type="submission" date="2019-07" db="EMBL/GenBank/DDBJ databases">
        <title>Whole genome shotgun sequence of Adhaeribacter aerolatus NBRC 106133.</title>
        <authorList>
            <person name="Hosoyama A."/>
            <person name="Uohara A."/>
            <person name="Ohji S."/>
            <person name="Ichikawa N."/>
        </authorList>
    </citation>
    <scope>NUCLEOTIDE SEQUENCE [LARGE SCALE GENOMIC DNA]</scope>
    <source>
        <strain evidence="2 3">NBRC 106133</strain>
    </source>
</reference>
<protein>
    <recommendedName>
        <fullName evidence="1">DUF4440 domain-containing protein</fullName>
    </recommendedName>
</protein>
<feature type="domain" description="DUF4440" evidence="1">
    <location>
        <begin position="21"/>
        <end position="130"/>
    </location>
</feature>
<dbReference type="Proteomes" id="UP000321532">
    <property type="component" value="Unassembled WGS sequence"/>
</dbReference>
<dbReference type="InterPro" id="IPR027843">
    <property type="entry name" value="DUF4440"/>
</dbReference>
<proteinExistence type="predicted"/>
<gene>
    <name evidence="2" type="ORF">AAE02nite_27490</name>
</gene>
<comment type="caution">
    <text evidence="2">The sequence shown here is derived from an EMBL/GenBank/DDBJ whole genome shotgun (WGS) entry which is preliminary data.</text>
</comment>
<dbReference type="InterPro" id="IPR032710">
    <property type="entry name" value="NTF2-like_dom_sf"/>
</dbReference>
<organism evidence="2 3">
    <name type="scientific">Adhaeribacter aerolatus</name>
    <dbReference type="NCBI Taxonomy" id="670289"/>
    <lineage>
        <taxon>Bacteria</taxon>
        <taxon>Pseudomonadati</taxon>
        <taxon>Bacteroidota</taxon>
        <taxon>Cytophagia</taxon>
        <taxon>Cytophagales</taxon>
        <taxon>Hymenobacteraceae</taxon>
        <taxon>Adhaeribacter</taxon>
    </lineage>
</organism>